<dbReference type="InterPro" id="IPR003509">
    <property type="entry name" value="UPF0102_YraN-like"/>
</dbReference>
<comment type="caution">
    <text evidence="3">The sequence shown here is derived from an EMBL/GenBank/DDBJ whole genome shotgun (WGS) entry which is preliminary data.</text>
</comment>
<dbReference type="AlphaFoldDB" id="A0A6L7G2E9"/>
<evidence type="ECO:0000256" key="2">
    <source>
        <dbReference type="HAMAP-Rule" id="MF_00048"/>
    </source>
</evidence>
<evidence type="ECO:0000313" key="4">
    <source>
        <dbReference type="Proteomes" id="UP000477911"/>
    </source>
</evidence>
<proteinExistence type="inferred from homology"/>
<dbReference type="InterPro" id="IPR011856">
    <property type="entry name" value="tRNA_endonuc-like_dom_sf"/>
</dbReference>
<dbReference type="EMBL" id="WUMU01000007">
    <property type="protein sequence ID" value="MXN18089.1"/>
    <property type="molecule type" value="Genomic_DNA"/>
</dbReference>
<sequence length="131" mass="14553">MAEVLRFDRMDSDQRRGHRAFVAGQAAEDCAARHFERLGYRVLERRWRGAGAEIDLIVTDGETLVFVEVKASRSFDAAARLLRWGQMTRIFRAAEAYAAGLGGWPPEMRVDAALVDGQGAVRILENVSMAA</sequence>
<dbReference type="Gene3D" id="3.40.1350.10">
    <property type="match status" value="1"/>
</dbReference>
<gene>
    <name evidence="3" type="ORF">GR170_09600</name>
</gene>
<dbReference type="HAMAP" id="MF_00048">
    <property type="entry name" value="UPF0102"/>
    <property type="match status" value="1"/>
</dbReference>
<dbReference type="Pfam" id="PF02021">
    <property type="entry name" value="UPF0102"/>
    <property type="match status" value="1"/>
</dbReference>
<dbReference type="SUPFAM" id="SSF52980">
    <property type="entry name" value="Restriction endonuclease-like"/>
    <property type="match status" value="1"/>
</dbReference>
<reference evidence="3 4" key="1">
    <citation type="submission" date="2019-12" db="EMBL/GenBank/DDBJ databases">
        <authorList>
            <person name="Li M."/>
        </authorList>
    </citation>
    <scope>NUCLEOTIDE SEQUENCE [LARGE SCALE GENOMIC DNA]</scope>
    <source>
        <strain evidence="3 4">GBMRC 2024</strain>
    </source>
</reference>
<dbReference type="Proteomes" id="UP000477911">
    <property type="component" value="Unassembled WGS sequence"/>
</dbReference>
<comment type="similarity">
    <text evidence="1 2">Belongs to the UPF0102 family.</text>
</comment>
<dbReference type="PANTHER" id="PTHR34039">
    <property type="entry name" value="UPF0102 PROTEIN YRAN"/>
    <property type="match status" value="1"/>
</dbReference>
<dbReference type="RefSeq" id="WP_160894065.1">
    <property type="nucleotide sequence ID" value="NZ_WUMU01000007.1"/>
</dbReference>
<accession>A0A6L7G2E9</accession>
<dbReference type="InterPro" id="IPR011335">
    <property type="entry name" value="Restrct_endonuc-II-like"/>
</dbReference>
<keyword evidence="4" id="KW-1185">Reference proteome</keyword>
<evidence type="ECO:0000256" key="1">
    <source>
        <dbReference type="ARBA" id="ARBA00006738"/>
    </source>
</evidence>
<evidence type="ECO:0000313" key="3">
    <source>
        <dbReference type="EMBL" id="MXN18089.1"/>
    </source>
</evidence>
<name>A0A6L7G2E9_9RHOB</name>
<protein>
    <recommendedName>
        <fullName evidence="2">UPF0102 protein GR170_09600</fullName>
    </recommendedName>
</protein>
<dbReference type="GO" id="GO:0003676">
    <property type="term" value="F:nucleic acid binding"/>
    <property type="evidence" value="ECO:0007669"/>
    <property type="project" value="InterPro"/>
</dbReference>
<organism evidence="3 4">
    <name type="scientific">Pseudooceanicola albus</name>
    <dbReference type="NCBI Taxonomy" id="2692189"/>
    <lineage>
        <taxon>Bacteria</taxon>
        <taxon>Pseudomonadati</taxon>
        <taxon>Pseudomonadota</taxon>
        <taxon>Alphaproteobacteria</taxon>
        <taxon>Rhodobacterales</taxon>
        <taxon>Paracoccaceae</taxon>
        <taxon>Pseudooceanicola</taxon>
    </lineage>
</organism>
<dbReference type="PANTHER" id="PTHR34039:SF1">
    <property type="entry name" value="UPF0102 PROTEIN YRAN"/>
    <property type="match status" value="1"/>
</dbReference>